<dbReference type="PANTHER" id="PTHR10942">
    <property type="entry name" value="LEISHMANOLYSIN-LIKE PEPTIDASE"/>
    <property type="match status" value="1"/>
</dbReference>
<keyword evidence="22" id="KW-1185">Reference proteome</keyword>
<keyword evidence="4 17" id="KW-0645">Protease</keyword>
<evidence type="ECO:0000256" key="13">
    <source>
        <dbReference type="ARBA" id="ARBA00023157"/>
    </source>
</evidence>
<dbReference type="GO" id="GO:0006508">
    <property type="term" value="P:proteolysis"/>
    <property type="evidence" value="ECO:0007669"/>
    <property type="project" value="UniProtKB-KW"/>
</dbReference>
<feature type="binding site" evidence="16">
    <location>
        <position position="316"/>
    </location>
    <ligand>
        <name>Zn(2+)</name>
        <dbReference type="ChEBI" id="CHEBI:29105"/>
        <note>catalytic</note>
    </ligand>
</feature>
<dbReference type="PRINTS" id="PR00782">
    <property type="entry name" value="LSHMANOLYSIN"/>
</dbReference>
<evidence type="ECO:0000256" key="17">
    <source>
        <dbReference type="RuleBase" id="RU366077"/>
    </source>
</evidence>
<evidence type="ECO:0000256" key="3">
    <source>
        <dbReference type="ARBA" id="ARBA00005860"/>
    </source>
</evidence>
<dbReference type="VEuPathDB" id="TriTrypDB:TM35_000391010"/>
<comment type="catalytic activity">
    <reaction evidence="1">
        <text>Preference for hydrophobic residues at P1 and P1' and basic residues at P2' and P3'. A model nonapeptide is cleaved at -Ala-Tyr-|-Leu-Lys-Lys-.</text>
        <dbReference type="EC" id="3.4.24.36"/>
    </reaction>
</comment>
<keyword evidence="8 16" id="KW-0862">Zinc</keyword>
<feature type="active site" evidence="15">
    <location>
        <position position="239"/>
    </location>
</feature>
<feature type="chain" id="PRO_5023972252" description="Leishmanolysin-like peptidase" evidence="17">
    <location>
        <begin position="26"/>
        <end position="861"/>
    </location>
</feature>
<evidence type="ECO:0000256" key="7">
    <source>
        <dbReference type="ARBA" id="ARBA00022801"/>
    </source>
</evidence>
<dbReference type="EC" id="3.4.24.-" evidence="17"/>
<keyword evidence="13" id="KW-1015">Disulfide bond</keyword>
<reference evidence="21 22" key="1">
    <citation type="submission" date="2017-03" db="EMBL/GenBank/DDBJ databases">
        <title>An alternative strategy for trypanosome survival in the mammalian bloodstream revealed through genome and transcriptome analysis of the ubiquitous bovine parasite Trypanosoma (Megatrypanum) theileri.</title>
        <authorList>
            <person name="Kelly S."/>
            <person name="Ivens A."/>
            <person name="Mott A."/>
            <person name="O'Neill E."/>
            <person name="Emms D."/>
            <person name="Macleod O."/>
            <person name="Voorheis P."/>
            <person name="Matthews J."/>
            <person name="Matthews K."/>
            <person name="Carrington M."/>
        </authorList>
    </citation>
    <scope>NUCLEOTIDE SEQUENCE [LARGE SCALE GENOMIC DNA]</scope>
    <source>
        <strain evidence="21">Edinburgh</strain>
    </source>
</reference>
<keyword evidence="6 17" id="KW-0732">Signal</keyword>
<evidence type="ECO:0000256" key="16">
    <source>
        <dbReference type="PIRSR" id="PIRSR601577-2"/>
    </source>
</evidence>
<keyword evidence="12" id="KW-0865">Zymogen</keyword>
<comment type="cofactor">
    <cofactor evidence="16 17">
        <name>Zn(2+)</name>
        <dbReference type="ChEBI" id="CHEBI:29105"/>
    </cofactor>
    <text evidence="16 17">Binds 1 zinc ion per subunit.</text>
</comment>
<feature type="compositionally biased region" description="Basic and acidic residues" evidence="19">
    <location>
        <begin position="722"/>
        <end position="737"/>
    </location>
</feature>
<keyword evidence="18" id="KW-0175">Coiled coil</keyword>
<accession>A0A1X0NJU4</accession>
<evidence type="ECO:0000256" key="1">
    <source>
        <dbReference type="ARBA" id="ARBA00001249"/>
    </source>
</evidence>
<dbReference type="InterPro" id="IPR001577">
    <property type="entry name" value="Peptidase_M8"/>
</dbReference>
<evidence type="ECO:0000256" key="12">
    <source>
        <dbReference type="ARBA" id="ARBA00023145"/>
    </source>
</evidence>
<feature type="compositionally biased region" description="Polar residues" evidence="19">
    <location>
        <begin position="802"/>
        <end position="814"/>
    </location>
</feature>
<feature type="coiled-coil region" evidence="18">
    <location>
        <begin position="87"/>
        <end position="124"/>
    </location>
</feature>
<evidence type="ECO:0000313" key="22">
    <source>
        <dbReference type="Proteomes" id="UP000192257"/>
    </source>
</evidence>
<evidence type="ECO:0000256" key="14">
    <source>
        <dbReference type="ARBA" id="ARBA00023180"/>
    </source>
</evidence>
<evidence type="ECO:0000313" key="21">
    <source>
        <dbReference type="EMBL" id="ORC84927.1"/>
    </source>
</evidence>
<dbReference type="Gene3D" id="3.10.170.20">
    <property type="match status" value="1"/>
</dbReference>
<comment type="similarity">
    <text evidence="3 17">Belongs to the peptidase M8 family.</text>
</comment>
<comment type="subcellular location">
    <subcellularLocation>
        <location evidence="2">Membrane</location>
    </subcellularLocation>
</comment>
<dbReference type="PANTHER" id="PTHR10942:SF0">
    <property type="entry name" value="LEISHMANOLYSIN-LIKE PEPTIDASE"/>
    <property type="match status" value="1"/>
</dbReference>
<feature type="region of interest" description="Disordered" evidence="19">
    <location>
        <begin position="586"/>
        <end position="817"/>
    </location>
</feature>
<dbReference type="Gene3D" id="2.10.55.10">
    <property type="entry name" value="Leishmanolysin domain 3"/>
    <property type="match status" value="1"/>
</dbReference>
<dbReference type="GO" id="GO:0046872">
    <property type="term" value="F:metal ion binding"/>
    <property type="evidence" value="ECO:0007669"/>
    <property type="project" value="UniProtKB-KW"/>
</dbReference>
<keyword evidence="5 16" id="KW-0479">Metal-binding</keyword>
<evidence type="ECO:0000256" key="19">
    <source>
        <dbReference type="SAM" id="MobiDB-lite"/>
    </source>
</evidence>
<feature type="signal peptide" evidence="17">
    <location>
        <begin position="1"/>
        <end position="25"/>
    </location>
</feature>
<evidence type="ECO:0000256" key="4">
    <source>
        <dbReference type="ARBA" id="ARBA00022670"/>
    </source>
</evidence>
<dbReference type="GO" id="GO:0004222">
    <property type="term" value="F:metalloendopeptidase activity"/>
    <property type="evidence" value="ECO:0007669"/>
    <property type="project" value="UniProtKB-UniRule"/>
</dbReference>
<name>A0A1X0NJU4_9TRYP</name>
<dbReference type="OrthoDB" id="527990at2759"/>
<comment type="caution">
    <text evidence="21">The sequence shown here is derived from an EMBL/GenBank/DDBJ whole genome shotgun (WGS) entry which is preliminary data.</text>
</comment>
<evidence type="ECO:0000256" key="10">
    <source>
        <dbReference type="ARBA" id="ARBA00023049"/>
    </source>
</evidence>
<evidence type="ECO:0000256" key="20">
    <source>
        <dbReference type="SAM" id="Phobius"/>
    </source>
</evidence>
<dbReference type="GeneID" id="39989397"/>
<dbReference type="RefSeq" id="XP_028878993.1">
    <property type="nucleotide sequence ID" value="XM_029029617.1"/>
</dbReference>
<dbReference type="GO" id="GO:0016020">
    <property type="term" value="C:membrane"/>
    <property type="evidence" value="ECO:0007669"/>
    <property type="project" value="UniProtKB-SubCell"/>
</dbReference>
<dbReference type="EMBL" id="NBCO01000039">
    <property type="protein sequence ID" value="ORC84927.1"/>
    <property type="molecule type" value="Genomic_DNA"/>
</dbReference>
<keyword evidence="14" id="KW-0325">Glycoprotein</keyword>
<evidence type="ECO:0000256" key="18">
    <source>
        <dbReference type="SAM" id="Coils"/>
    </source>
</evidence>
<dbReference type="Proteomes" id="UP000192257">
    <property type="component" value="Unassembled WGS sequence"/>
</dbReference>
<feature type="compositionally biased region" description="Basic and acidic residues" evidence="19">
    <location>
        <begin position="586"/>
        <end position="595"/>
    </location>
</feature>
<evidence type="ECO:0000256" key="11">
    <source>
        <dbReference type="ARBA" id="ARBA00023136"/>
    </source>
</evidence>
<organism evidence="21 22">
    <name type="scientific">Trypanosoma theileri</name>
    <dbReference type="NCBI Taxonomy" id="67003"/>
    <lineage>
        <taxon>Eukaryota</taxon>
        <taxon>Discoba</taxon>
        <taxon>Euglenozoa</taxon>
        <taxon>Kinetoplastea</taxon>
        <taxon>Metakinetoplastina</taxon>
        <taxon>Trypanosomatida</taxon>
        <taxon>Trypanosomatidae</taxon>
        <taxon>Trypanosoma</taxon>
    </lineage>
</organism>
<dbReference type="Gene3D" id="2.30.34.10">
    <property type="entry name" value="Leishmanolysin domain 4"/>
    <property type="match status" value="1"/>
</dbReference>
<dbReference type="Pfam" id="PF01457">
    <property type="entry name" value="Peptidase_M8"/>
    <property type="match status" value="1"/>
</dbReference>
<dbReference type="SUPFAM" id="SSF55486">
    <property type="entry name" value="Metalloproteases ('zincins'), catalytic domain"/>
    <property type="match status" value="1"/>
</dbReference>
<evidence type="ECO:0000256" key="5">
    <source>
        <dbReference type="ARBA" id="ARBA00022723"/>
    </source>
</evidence>
<dbReference type="GO" id="GO:0007155">
    <property type="term" value="P:cell adhesion"/>
    <property type="evidence" value="ECO:0007669"/>
    <property type="project" value="UniProtKB-KW"/>
</dbReference>
<evidence type="ECO:0000256" key="8">
    <source>
        <dbReference type="ARBA" id="ARBA00022833"/>
    </source>
</evidence>
<evidence type="ECO:0000256" key="2">
    <source>
        <dbReference type="ARBA" id="ARBA00004370"/>
    </source>
</evidence>
<dbReference type="GO" id="GO:0005737">
    <property type="term" value="C:cytoplasm"/>
    <property type="evidence" value="ECO:0007669"/>
    <property type="project" value="TreeGrafter"/>
</dbReference>
<evidence type="ECO:0000256" key="15">
    <source>
        <dbReference type="PIRSR" id="PIRSR601577-1"/>
    </source>
</evidence>
<keyword evidence="10 16" id="KW-0482">Metalloprotease</keyword>
<sequence>MEKHSMRHLLWAALLLLYCSCGCLAAVVQQLPQKGESALQAYTVSAVALAATPDKKEGDWQPIRIGVYTKFVEDMVKFCTTRNPEVLNEYVTAGEEFEQSLEDEEDESEELDHLEQLKQRCQSDEKMTEEKKKVLFTEVLPKAIKLHTDRLKVEMKRSSTSETEINILIGCELFKVPLEGKVHETLGVDFMIYVGLSTEYKKIKICTKDKENRPTSAVIKFVPEEIKATRQYIRLTAHEIAHALGFHHDLMQTLGMIETLDIDPSPKQKQMDGRKFHKVVSPQTLAKLNEHYGCEKGNELKGLYLENQGIEKNSSHWERYIAKDELMSTYIGEPSGMYYTALTLAVFHAMPFYSADFDNAETMSWGNQSICELLEGKKKVPTKTDYPNMFCEEDAENVILQCTSDRFALGICSKTERNKLPEGYEYVKDENTNSEANDLMNGYKFIRSLEGTGCEDGKEDLLPGSVLGQDSRCLNLENPLEFKKGDNGNGVMFQGICAKVKCNNKTRNVSVQLKGYEDEEKNWRQCSDESATIKLEDSEFIGGTIRCPKYEEVCTGLLGAELPTNIRFFSGKSITHVYDVDVNGKKEEKQEKKQIDAPNKVVSTSSLGNEEQKSHVKPTARPVKQQHQETEQEDQKVQQRVESQIPSSEILRSENDNGSNQQKVTGPLRGSDSIVGGLAVQSVQNSPSPSVSPAAAPAHATASSKAPAHGISQQIADPPAENNDKQNEDHTTSKVQDHQQASNQTQNEVQSPTEANAQTDDSTDVQNNTHGEESASSTSNPNSDDNTVQSTNTVNGADDRSSGTVNSDALNGTKLTEDKMRETLNHTNVMGVMGTDSSIMFTSYMAPLALLVCVVGFVMVP</sequence>
<gene>
    <name evidence="21" type="ORF">TM35_000391010</name>
</gene>
<feature type="compositionally biased region" description="Polar residues" evidence="19">
    <location>
        <begin position="738"/>
        <end position="769"/>
    </location>
</feature>
<feature type="transmembrane region" description="Helical" evidence="20">
    <location>
        <begin position="839"/>
        <end position="860"/>
    </location>
</feature>
<evidence type="ECO:0000256" key="6">
    <source>
        <dbReference type="ARBA" id="ARBA00022729"/>
    </source>
</evidence>
<proteinExistence type="inferred from homology"/>
<keyword evidence="11 20" id="KW-0472">Membrane</keyword>
<keyword evidence="9" id="KW-0130">Cell adhesion</keyword>
<keyword evidence="7 17" id="KW-0378">Hydrolase</keyword>
<feature type="binding site" evidence="16">
    <location>
        <position position="242"/>
    </location>
    <ligand>
        <name>Zn(2+)</name>
        <dbReference type="ChEBI" id="CHEBI:29105"/>
        <note>catalytic</note>
    </ligand>
</feature>
<feature type="compositionally biased region" description="Low complexity" evidence="19">
    <location>
        <begin position="774"/>
        <end position="787"/>
    </location>
</feature>
<feature type="compositionally biased region" description="Low complexity" evidence="19">
    <location>
        <begin position="686"/>
        <end position="708"/>
    </location>
</feature>
<feature type="compositionally biased region" description="Basic and acidic residues" evidence="19">
    <location>
        <begin position="626"/>
        <end position="639"/>
    </location>
</feature>
<keyword evidence="20" id="KW-1133">Transmembrane helix</keyword>
<protein>
    <recommendedName>
        <fullName evidence="17">Leishmanolysin-like peptidase</fullName>
        <ecNumber evidence="17">3.4.24.-</ecNumber>
    </recommendedName>
</protein>
<keyword evidence="20" id="KW-0812">Transmembrane</keyword>
<dbReference type="AlphaFoldDB" id="A0A1X0NJU4"/>
<evidence type="ECO:0000256" key="9">
    <source>
        <dbReference type="ARBA" id="ARBA00022889"/>
    </source>
</evidence>
<feature type="binding site" evidence="16">
    <location>
        <position position="238"/>
    </location>
    <ligand>
        <name>Zn(2+)</name>
        <dbReference type="ChEBI" id="CHEBI:29105"/>
        <note>catalytic</note>
    </ligand>
</feature>
<dbReference type="Gene3D" id="3.90.132.10">
    <property type="entry name" value="Leishmanolysin , domain 2"/>
    <property type="match status" value="1"/>
</dbReference>